<dbReference type="EMBL" id="OZ037946">
    <property type="protein sequence ID" value="CAL1704474.1"/>
    <property type="molecule type" value="Genomic_DNA"/>
</dbReference>
<reference evidence="10" key="1">
    <citation type="submission" date="2024-04" db="EMBL/GenBank/DDBJ databases">
        <authorList>
            <person name="Shaw F."/>
            <person name="Minotto A."/>
        </authorList>
    </citation>
    <scope>NUCLEOTIDE SEQUENCE [LARGE SCALE GENOMIC DNA]</scope>
</reference>
<feature type="transmembrane region" description="Helical" evidence="7">
    <location>
        <begin position="80"/>
        <end position="99"/>
    </location>
</feature>
<sequence length="362" mass="40524">MTFTLPFLTRRTSGRVPTRMDPQRRKKLFLSYLPDWIFTIGFAALFYGVEKIGSYKRQFSLEDTSLRHPYTLHERVPNPALVAICFVAPVVLLPIVNLLSVRSWWDLHTSYLGLILSLALTGSVTQIVKITVGRPRPDVIARCIPIPGSADPQYGLSTVDVCTQTDLSILDDGWRSFPSGHSSLSFAGLGFLSLYVAGKVHLFDRRGHAPKAWLAITPLCGAALVAISRTMDYRHHWQDVLVGSALGLLLAFFSYRQYYPSLAATDSHHPYSPRIRREAASDILPLHEAMLPRVPTDRSSGQNEVPDAYDDMPDRSYHESLDMTPPRVSIAKQETSILADGPWKQSEDARERSENSSGEYHS</sequence>
<dbReference type="InterPro" id="IPR000326">
    <property type="entry name" value="PAP2/HPO"/>
</dbReference>
<dbReference type="PANTHER" id="PTHR10165">
    <property type="entry name" value="LIPID PHOSPHATE PHOSPHATASE"/>
    <property type="match status" value="1"/>
</dbReference>
<organism evidence="9 10">
    <name type="scientific">Somion occarium</name>
    <dbReference type="NCBI Taxonomy" id="3059160"/>
    <lineage>
        <taxon>Eukaryota</taxon>
        <taxon>Fungi</taxon>
        <taxon>Dikarya</taxon>
        <taxon>Basidiomycota</taxon>
        <taxon>Agaricomycotina</taxon>
        <taxon>Agaricomycetes</taxon>
        <taxon>Polyporales</taxon>
        <taxon>Cerrenaceae</taxon>
        <taxon>Somion</taxon>
    </lineage>
</organism>
<dbReference type="PANTHER" id="PTHR10165:SF35">
    <property type="entry name" value="RE23632P"/>
    <property type="match status" value="1"/>
</dbReference>
<dbReference type="InterPro" id="IPR043216">
    <property type="entry name" value="PAP-like"/>
</dbReference>
<evidence type="ECO:0000256" key="2">
    <source>
        <dbReference type="ARBA" id="ARBA00008816"/>
    </source>
</evidence>
<dbReference type="Gene3D" id="1.20.144.10">
    <property type="entry name" value="Phosphatidic acid phosphatase type 2/haloperoxidase"/>
    <property type="match status" value="1"/>
</dbReference>
<feature type="domain" description="Phosphatidic acid phosphatase type 2/haloperoxidase" evidence="8">
    <location>
        <begin position="112"/>
        <end position="255"/>
    </location>
</feature>
<dbReference type="Pfam" id="PF01569">
    <property type="entry name" value="PAP2"/>
    <property type="match status" value="1"/>
</dbReference>
<keyword evidence="10" id="KW-1185">Reference proteome</keyword>
<feature type="transmembrane region" description="Helical" evidence="7">
    <location>
        <begin position="111"/>
        <end position="128"/>
    </location>
</feature>
<proteinExistence type="inferred from homology"/>
<evidence type="ECO:0000256" key="4">
    <source>
        <dbReference type="ARBA" id="ARBA00022989"/>
    </source>
</evidence>
<evidence type="ECO:0000256" key="6">
    <source>
        <dbReference type="SAM" id="MobiDB-lite"/>
    </source>
</evidence>
<feature type="transmembrane region" description="Helical" evidence="7">
    <location>
        <begin position="237"/>
        <end position="255"/>
    </location>
</feature>
<evidence type="ECO:0000259" key="8">
    <source>
        <dbReference type="SMART" id="SM00014"/>
    </source>
</evidence>
<gene>
    <name evidence="9" type="ORF">GFSPODELE1_LOCUS5017</name>
</gene>
<feature type="compositionally biased region" description="Basic and acidic residues" evidence="6">
    <location>
        <begin position="312"/>
        <end position="321"/>
    </location>
</feature>
<name>A0ABP1DBW4_9APHY</name>
<evidence type="ECO:0000256" key="1">
    <source>
        <dbReference type="ARBA" id="ARBA00004141"/>
    </source>
</evidence>
<accession>A0ABP1DBW4</accession>
<keyword evidence="3 7" id="KW-0812">Transmembrane</keyword>
<protein>
    <recommendedName>
        <fullName evidence="8">Phosphatidic acid phosphatase type 2/haloperoxidase domain-containing protein</fullName>
    </recommendedName>
</protein>
<dbReference type="CDD" id="cd03390">
    <property type="entry name" value="PAP2_containing_1_like"/>
    <property type="match status" value="1"/>
</dbReference>
<evidence type="ECO:0000313" key="10">
    <source>
        <dbReference type="Proteomes" id="UP001497453"/>
    </source>
</evidence>
<dbReference type="InterPro" id="IPR036938">
    <property type="entry name" value="PAP2/HPO_sf"/>
</dbReference>
<feature type="transmembrane region" description="Helical" evidence="7">
    <location>
        <begin position="29"/>
        <end position="49"/>
    </location>
</feature>
<feature type="transmembrane region" description="Helical" evidence="7">
    <location>
        <begin position="183"/>
        <end position="200"/>
    </location>
</feature>
<evidence type="ECO:0000256" key="3">
    <source>
        <dbReference type="ARBA" id="ARBA00022692"/>
    </source>
</evidence>
<dbReference type="SMART" id="SM00014">
    <property type="entry name" value="acidPPc"/>
    <property type="match status" value="1"/>
</dbReference>
<evidence type="ECO:0000256" key="5">
    <source>
        <dbReference type="ARBA" id="ARBA00023136"/>
    </source>
</evidence>
<feature type="region of interest" description="Disordered" evidence="6">
    <location>
        <begin position="291"/>
        <end position="362"/>
    </location>
</feature>
<feature type="compositionally biased region" description="Basic and acidic residues" evidence="6">
    <location>
        <begin position="345"/>
        <end position="362"/>
    </location>
</feature>
<dbReference type="Proteomes" id="UP001497453">
    <property type="component" value="Chromosome 3"/>
</dbReference>
<keyword evidence="4 7" id="KW-1133">Transmembrane helix</keyword>
<evidence type="ECO:0000256" key="7">
    <source>
        <dbReference type="SAM" id="Phobius"/>
    </source>
</evidence>
<keyword evidence="5 7" id="KW-0472">Membrane</keyword>
<comment type="subcellular location">
    <subcellularLocation>
        <location evidence="1">Membrane</location>
        <topology evidence="1">Multi-pass membrane protein</topology>
    </subcellularLocation>
</comment>
<dbReference type="SUPFAM" id="SSF48317">
    <property type="entry name" value="Acid phosphatase/Vanadium-dependent haloperoxidase"/>
    <property type="match status" value="1"/>
</dbReference>
<comment type="similarity">
    <text evidence="2">Belongs to the PA-phosphatase related phosphoesterase family.</text>
</comment>
<feature type="transmembrane region" description="Helical" evidence="7">
    <location>
        <begin position="212"/>
        <end position="231"/>
    </location>
</feature>
<evidence type="ECO:0000313" key="9">
    <source>
        <dbReference type="EMBL" id="CAL1704474.1"/>
    </source>
</evidence>